<dbReference type="SMART" id="SM00388">
    <property type="entry name" value="HisKA"/>
    <property type="match status" value="1"/>
</dbReference>
<dbReference type="InterPro" id="IPR036890">
    <property type="entry name" value="HATPase_C_sf"/>
</dbReference>
<dbReference type="CDD" id="cd00075">
    <property type="entry name" value="HATPase"/>
    <property type="match status" value="1"/>
</dbReference>
<dbReference type="InterPro" id="IPR050398">
    <property type="entry name" value="HssS/ArlS-like"/>
</dbReference>
<keyword evidence="8" id="KW-0547">Nucleotide-binding</keyword>
<organism evidence="16 17">
    <name type="scientific">Blautia producta</name>
    <dbReference type="NCBI Taxonomy" id="33035"/>
    <lineage>
        <taxon>Bacteria</taxon>
        <taxon>Bacillati</taxon>
        <taxon>Bacillota</taxon>
        <taxon>Clostridia</taxon>
        <taxon>Lachnospirales</taxon>
        <taxon>Lachnospiraceae</taxon>
        <taxon>Blautia</taxon>
    </lineage>
</organism>
<evidence type="ECO:0000256" key="7">
    <source>
        <dbReference type="ARBA" id="ARBA00022692"/>
    </source>
</evidence>
<evidence type="ECO:0000256" key="6">
    <source>
        <dbReference type="ARBA" id="ARBA00022679"/>
    </source>
</evidence>
<dbReference type="PRINTS" id="PR00344">
    <property type="entry name" value="BCTRLSENSOR"/>
</dbReference>
<keyword evidence="11 14" id="KW-1133">Transmembrane helix</keyword>
<dbReference type="Pfam" id="PF02518">
    <property type="entry name" value="HATPase_c"/>
    <property type="match status" value="1"/>
</dbReference>
<keyword evidence="13 14" id="KW-0472">Membrane</keyword>
<comment type="catalytic activity">
    <reaction evidence="1">
        <text>ATP + protein L-histidine = ADP + protein N-phospho-L-histidine.</text>
        <dbReference type="EC" id="2.7.13.3"/>
    </reaction>
</comment>
<keyword evidence="6 16" id="KW-0808">Transferase</keyword>
<name>A0A4P6M768_9FIRM</name>
<dbReference type="SUPFAM" id="SSF55874">
    <property type="entry name" value="ATPase domain of HSP90 chaperone/DNA topoisomerase II/histidine kinase"/>
    <property type="match status" value="1"/>
</dbReference>
<feature type="transmembrane region" description="Helical" evidence="14">
    <location>
        <begin position="230"/>
        <end position="247"/>
    </location>
</feature>
<evidence type="ECO:0000256" key="12">
    <source>
        <dbReference type="ARBA" id="ARBA00023012"/>
    </source>
</evidence>
<evidence type="ECO:0000256" key="10">
    <source>
        <dbReference type="ARBA" id="ARBA00022840"/>
    </source>
</evidence>
<dbReference type="InterPro" id="IPR003661">
    <property type="entry name" value="HisK_dim/P_dom"/>
</dbReference>
<dbReference type="RefSeq" id="WP_130182517.1">
    <property type="nucleotide sequence ID" value="NZ_CP035945.1"/>
</dbReference>
<keyword evidence="4" id="KW-1003">Cell membrane</keyword>
<evidence type="ECO:0000313" key="17">
    <source>
        <dbReference type="Proteomes" id="UP000289794"/>
    </source>
</evidence>
<keyword evidence="10" id="KW-0067">ATP-binding</keyword>
<dbReference type="PANTHER" id="PTHR45528:SF1">
    <property type="entry name" value="SENSOR HISTIDINE KINASE CPXA"/>
    <property type="match status" value="1"/>
</dbReference>
<dbReference type="InterPro" id="IPR004358">
    <property type="entry name" value="Sig_transdc_His_kin-like_C"/>
</dbReference>
<dbReference type="Gene3D" id="3.30.565.10">
    <property type="entry name" value="Histidine kinase-like ATPase, C-terminal domain"/>
    <property type="match status" value="1"/>
</dbReference>
<dbReference type="Pfam" id="PF00512">
    <property type="entry name" value="HisKA"/>
    <property type="match status" value="1"/>
</dbReference>
<dbReference type="Gene3D" id="1.10.287.130">
    <property type="match status" value="1"/>
</dbReference>
<evidence type="ECO:0000256" key="1">
    <source>
        <dbReference type="ARBA" id="ARBA00000085"/>
    </source>
</evidence>
<sequence length="540" mass="61606">MKTDKRKTGSFLALLIQNYVGFTLTILCILALISAVINKGFERRLDVPSVSALEANEGFLEEGSYDEFPCKKVLGPKGKFVILDENQKAVYKSSDEMEDSFTDTELHCIPEMTLWEYTETTTFTNQEGKMQILVKRYGQVPSLGSETYDETESFMILDEDYRVLTNTMDFPAERLGEKELKYMTDSVSKEYGYQKHVFNGEDGRKYTAVFKYKKLDDPSYRHIVSALERLWLLTIPLYVIVVALFVLKLNRKVKVPLTSLSRTITQYQQGEKPSNEYRGPNEFVEIGDDFVRLAGRLNESEARRLKADRDKQKMLADISHDLKTPITVIQGYAKAVCDGVIPEERREQYLKTIYLKSSALNELINTFYEYSKLEHPDFSPTLKRVNICEFAREYLASKYNEIALAGFELEVDIPEKPLYCNIDEQQFRRVFENIIANALRHNQEGTMLCFSIVAEGNSVKITIADNGKGIPPEIADVIFEPFTVGDESRNSRQGTGLGLAIAKKIVESHKGYISLSKHPENGMSTEFIIWMKIEETLSGS</sequence>
<comment type="subcellular location">
    <subcellularLocation>
        <location evidence="2">Cell membrane</location>
        <topology evidence="2">Multi-pass membrane protein</topology>
    </subcellularLocation>
</comment>
<keyword evidence="7 14" id="KW-0812">Transmembrane</keyword>
<reference evidence="16 17" key="1">
    <citation type="submission" date="2019-01" db="EMBL/GenBank/DDBJ databases">
        <title>PMF-metabolizing Aryl O-demethylase.</title>
        <authorList>
            <person name="Kim M."/>
        </authorList>
    </citation>
    <scope>NUCLEOTIDE SEQUENCE [LARGE SCALE GENOMIC DNA]</scope>
    <source>
        <strain evidence="16 17">PMF1</strain>
    </source>
</reference>
<dbReference type="Proteomes" id="UP000289794">
    <property type="component" value="Chromosome"/>
</dbReference>
<evidence type="ECO:0000259" key="15">
    <source>
        <dbReference type="PROSITE" id="PS50109"/>
    </source>
</evidence>
<keyword evidence="12" id="KW-0902">Two-component regulatory system</keyword>
<evidence type="ECO:0000313" key="16">
    <source>
        <dbReference type="EMBL" id="QBE99463.1"/>
    </source>
</evidence>
<keyword evidence="9 16" id="KW-0418">Kinase</keyword>
<dbReference type="InterPro" id="IPR003594">
    <property type="entry name" value="HATPase_dom"/>
</dbReference>
<dbReference type="SMART" id="SM00387">
    <property type="entry name" value="HATPase_c"/>
    <property type="match status" value="1"/>
</dbReference>
<evidence type="ECO:0000256" key="11">
    <source>
        <dbReference type="ARBA" id="ARBA00022989"/>
    </source>
</evidence>
<evidence type="ECO:0000256" key="4">
    <source>
        <dbReference type="ARBA" id="ARBA00022475"/>
    </source>
</evidence>
<evidence type="ECO:0000256" key="9">
    <source>
        <dbReference type="ARBA" id="ARBA00022777"/>
    </source>
</evidence>
<dbReference type="GO" id="GO:0005524">
    <property type="term" value="F:ATP binding"/>
    <property type="evidence" value="ECO:0007669"/>
    <property type="project" value="UniProtKB-KW"/>
</dbReference>
<dbReference type="KEGG" id="bpro:PMF13cell1_05039"/>
<evidence type="ECO:0000256" key="3">
    <source>
        <dbReference type="ARBA" id="ARBA00012438"/>
    </source>
</evidence>
<dbReference type="InterPro" id="IPR036097">
    <property type="entry name" value="HisK_dim/P_sf"/>
</dbReference>
<evidence type="ECO:0000256" key="13">
    <source>
        <dbReference type="ARBA" id="ARBA00023136"/>
    </source>
</evidence>
<dbReference type="PROSITE" id="PS50109">
    <property type="entry name" value="HIS_KIN"/>
    <property type="match status" value="1"/>
</dbReference>
<gene>
    <name evidence="16" type="primary">resE_12</name>
    <name evidence="16" type="ORF">PMF13cell1_05039</name>
</gene>
<dbReference type="GO" id="GO:0000155">
    <property type="term" value="F:phosphorelay sensor kinase activity"/>
    <property type="evidence" value="ECO:0007669"/>
    <property type="project" value="InterPro"/>
</dbReference>
<dbReference type="PANTHER" id="PTHR45528">
    <property type="entry name" value="SENSOR HISTIDINE KINASE CPXA"/>
    <property type="match status" value="1"/>
</dbReference>
<accession>A0A4P6M768</accession>
<keyword evidence="5" id="KW-0597">Phosphoprotein</keyword>
<evidence type="ECO:0000256" key="8">
    <source>
        <dbReference type="ARBA" id="ARBA00022741"/>
    </source>
</evidence>
<dbReference type="InterPro" id="IPR005467">
    <property type="entry name" value="His_kinase_dom"/>
</dbReference>
<evidence type="ECO:0000256" key="2">
    <source>
        <dbReference type="ARBA" id="ARBA00004651"/>
    </source>
</evidence>
<evidence type="ECO:0000256" key="14">
    <source>
        <dbReference type="SAM" id="Phobius"/>
    </source>
</evidence>
<dbReference type="EMBL" id="CP035945">
    <property type="protein sequence ID" value="QBE99463.1"/>
    <property type="molecule type" value="Genomic_DNA"/>
</dbReference>
<dbReference type="GO" id="GO:0005886">
    <property type="term" value="C:plasma membrane"/>
    <property type="evidence" value="ECO:0007669"/>
    <property type="project" value="UniProtKB-SubCell"/>
</dbReference>
<dbReference type="CDD" id="cd00082">
    <property type="entry name" value="HisKA"/>
    <property type="match status" value="1"/>
</dbReference>
<dbReference type="AlphaFoldDB" id="A0A4P6M768"/>
<evidence type="ECO:0000256" key="5">
    <source>
        <dbReference type="ARBA" id="ARBA00022553"/>
    </source>
</evidence>
<protein>
    <recommendedName>
        <fullName evidence="3">histidine kinase</fullName>
        <ecNumber evidence="3">2.7.13.3</ecNumber>
    </recommendedName>
</protein>
<feature type="domain" description="Histidine kinase" evidence="15">
    <location>
        <begin position="317"/>
        <end position="535"/>
    </location>
</feature>
<feature type="transmembrane region" description="Helical" evidence="14">
    <location>
        <begin position="12"/>
        <end position="37"/>
    </location>
</feature>
<proteinExistence type="predicted"/>
<dbReference type="SUPFAM" id="SSF47384">
    <property type="entry name" value="Homodimeric domain of signal transducing histidine kinase"/>
    <property type="match status" value="1"/>
</dbReference>
<dbReference type="EC" id="2.7.13.3" evidence="3"/>